<dbReference type="GO" id="GO:0005085">
    <property type="term" value="F:guanyl-nucleotide exchange factor activity"/>
    <property type="evidence" value="ECO:0007669"/>
    <property type="project" value="InterPro"/>
</dbReference>
<name>A0A8C5KBC0_JACJA</name>
<dbReference type="Pfam" id="PF11878">
    <property type="entry name" value="DOCK_C-D_N"/>
    <property type="match status" value="1"/>
</dbReference>
<organism evidence="2 3">
    <name type="scientific">Jaculus jaculus</name>
    <name type="common">Lesser Egyptian jerboa</name>
    <dbReference type="NCBI Taxonomy" id="51337"/>
    <lineage>
        <taxon>Eukaryota</taxon>
        <taxon>Metazoa</taxon>
        <taxon>Chordata</taxon>
        <taxon>Craniata</taxon>
        <taxon>Vertebrata</taxon>
        <taxon>Euteleostomi</taxon>
        <taxon>Mammalia</taxon>
        <taxon>Eutheria</taxon>
        <taxon>Euarchontoglires</taxon>
        <taxon>Glires</taxon>
        <taxon>Rodentia</taxon>
        <taxon>Myomorpha</taxon>
        <taxon>Dipodoidea</taxon>
        <taxon>Dipodidae</taxon>
        <taxon>Dipodinae</taxon>
        <taxon>Jaculus</taxon>
    </lineage>
</organism>
<proteinExistence type="predicted"/>
<accession>A0A8C5KBC0</accession>
<dbReference type="OMA" id="NCHEELF"/>
<sequence>SNKRRAGAALWARTVAAEVRKEISGQYSGSPQLLKNVNIVGNISHYTTVPLTETVDPVDLEEYLITHPLAVDSGPLGDLMVYSPRDCRTLVSAVTNESEMDPHARDSIRSYLEDWVIVTKKYHELGTNPNTLHKQKERQRVCLSSSLNDTPRGSWAFSIFSLKNSLPDALLPNLLDQTPNEEIDHQNDDQRKSNCHEELFGLHLSPDEELIERLSVPEVLKEHFGQRLLVKCLSVKFENEIETIFASLALYDQMKGLLCPHVPCAAITTLAGSTISFPRCVSCNKHGECAEPYTIFKEADVRKNKEKLKRLKIQADQLFQRLGKYHMTFAWTAILLMNILSSAGSLERDSTEAEISTGEFKRSWSERRNPSIVGRWSLERTTSGDDTCNLTSFCSATLTQEGDRLSDEDLYKFLADMRRPSSVLWWLRPIIAQLKIDISPAPENPHYCLTPELLQVKLYSVSRVRPTREILEFPARDISVPNTTYRHLLYI</sequence>
<dbReference type="GO" id="GO:0007264">
    <property type="term" value="P:small GTPase-mediated signal transduction"/>
    <property type="evidence" value="ECO:0007669"/>
    <property type="project" value="InterPro"/>
</dbReference>
<dbReference type="GeneTree" id="ENSGT00940000155661"/>
<evidence type="ECO:0000259" key="1">
    <source>
        <dbReference type="Pfam" id="PF11878"/>
    </source>
</evidence>
<evidence type="ECO:0000313" key="2">
    <source>
        <dbReference type="Ensembl" id="ENSJJAP00000008151.1"/>
    </source>
</evidence>
<dbReference type="InterPro" id="IPR026791">
    <property type="entry name" value="DOCK"/>
</dbReference>
<dbReference type="PANTHER" id="PTHR23317">
    <property type="entry name" value="DEDICATOR OF CYTOKINESIS DOCK"/>
    <property type="match status" value="1"/>
</dbReference>
<dbReference type="AlphaFoldDB" id="A0A8C5KBC0"/>
<reference evidence="2" key="1">
    <citation type="submission" date="2025-08" db="UniProtKB">
        <authorList>
            <consortium name="Ensembl"/>
        </authorList>
    </citation>
    <scope>IDENTIFICATION</scope>
</reference>
<keyword evidence="3" id="KW-1185">Reference proteome</keyword>
<dbReference type="GO" id="GO:0007409">
    <property type="term" value="P:axonogenesis"/>
    <property type="evidence" value="ECO:0007669"/>
    <property type="project" value="TreeGrafter"/>
</dbReference>
<dbReference type="Ensembl" id="ENSJJAT00000014575.1">
    <property type="protein sequence ID" value="ENSJJAP00000008151.1"/>
    <property type="gene ID" value="ENSJJAG00000012393.1"/>
</dbReference>
<feature type="domain" description="Dedicator of cytokinesis C/D N-terminal" evidence="1">
    <location>
        <begin position="53"/>
        <end position="139"/>
    </location>
</feature>
<protein>
    <recommendedName>
        <fullName evidence="1">Dedicator of cytokinesis C/D N-terminal domain-containing protein</fullName>
    </recommendedName>
</protein>
<dbReference type="PANTHER" id="PTHR23317:SF78">
    <property type="entry name" value="DEDICATOR OF CYTOKINESIS PROTEIN 7"/>
    <property type="match status" value="1"/>
</dbReference>
<dbReference type="Proteomes" id="UP000694385">
    <property type="component" value="Unassembled WGS sequence"/>
</dbReference>
<reference evidence="2" key="2">
    <citation type="submission" date="2025-09" db="UniProtKB">
        <authorList>
            <consortium name="Ensembl"/>
        </authorList>
    </citation>
    <scope>IDENTIFICATION</scope>
</reference>
<evidence type="ECO:0000313" key="3">
    <source>
        <dbReference type="Proteomes" id="UP000694385"/>
    </source>
</evidence>
<dbReference type="InterPro" id="IPR021816">
    <property type="entry name" value="DOCK_C/D_N"/>
</dbReference>